<dbReference type="PANTHER" id="PTHR10996">
    <property type="entry name" value="2-HYDROXYACID DEHYDROGENASE-RELATED"/>
    <property type="match status" value="1"/>
</dbReference>
<dbReference type="InterPro" id="IPR036291">
    <property type="entry name" value="NAD(P)-bd_dom_sf"/>
</dbReference>
<dbReference type="GO" id="GO:0051287">
    <property type="term" value="F:NAD binding"/>
    <property type="evidence" value="ECO:0007669"/>
    <property type="project" value="InterPro"/>
</dbReference>
<dbReference type="FunFam" id="3.40.50.720:FF:000213">
    <property type="entry name" value="Putative 2-hydroxyacid dehydrogenase"/>
    <property type="match status" value="1"/>
</dbReference>
<evidence type="ECO:0008006" key="11">
    <source>
        <dbReference type="Google" id="ProtNLM"/>
    </source>
</evidence>
<dbReference type="Gramene" id="KCW77647">
    <property type="protein sequence ID" value="KCW77647"/>
    <property type="gene ID" value="EUGRSUZ_D01946"/>
</dbReference>
<dbReference type="SUPFAM" id="SSF52283">
    <property type="entry name" value="Formate/glycerate dehydrogenase catalytic domain-like"/>
    <property type="match status" value="1"/>
</dbReference>
<evidence type="ECO:0000256" key="2">
    <source>
        <dbReference type="ARBA" id="ARBA00022857"/>
    </source>
</evidence>
<evidence type="ECO:0000256" key="5">
    <source>
        <dbReference type="ARBA" id="ARBA00023238"/>
    </source>
</evidence>
<dbReference type="GO" id="GO:0005829">
    <property type="term" value="C:cytosol"/>
    <property type="evidence" value="ECO:0000318"/>
    <property type="project" value="GO_Central"/>
</dbReference>
<dbReference type="GO" id="GO:0009854">
    <property type="term" value="P:oxidative photosynthetic carbon pathway"/>
    <property type="evidence" value="ECO:0007669"/>
    <property type="project" value="UniProtKB-KW"/>
</dbReference>
<keyword evidence="4" id="KW-0520">NAD</keyword>
<sequence length="332" mass="35967">MDASSPQNDGVLLLPEVLLLRPSALALPFTAGLGAHFRLLDPLDSPEPARSFLSSRCRAVRALLCLFSPALPVMAETLDLLPSLELVVVSSAGLEHVDLPYCRRRGIAVTNASAAFCEDGADYAVGLLIDVMRRVSHGDRFVRAGSWPVQGELPLGFKVGGKRVGIVGLGSIGSETAKRLASFGCNIAYYSRKERLHVPYTYYANVHDLAANSNILVLCCALTEDTRHIINKDVISALGNEGIIINVGRGALVDEKELVQRLVRGEIGGAGLDVFEHEPKVPDELFVMDKVVLSPHRAVFTPESLEGVQELIIGNLKAFFSNEPLRSLVQYE</sequence>
<dbReference type="InterPro" id="IPR006140">
    <property type="entry name" value="D-isomer_DH_NAD-bd"/>
</dbReference>
<organism evidence="10">
    <name type="scientific">Eucalyptus grandis</name>
    <name type="common">Flooded gum</name>
    <dbReference type="NCBI Taxonomy" id="71139"/>
    <lineage>
        <taxon>Eukaryota</taxon>
        <taxon>Viridiplantae</taxon>
        <taxon>Streptophyta</taxon>
        <taxon>Embryophyta</taxon>
        <taxon>Tracheophyta</taxon>
        <taxon>Spermatophyta</taxon>
        <taxon>Magnoliopsida</taxon>
        <taxon>eudicotyledons</taxon>
        <taxon>Gunneridae</taxon>
        <taxon>Pentapetalae</taxon>
        <taxon>rosids</taxon>
        <taxon>malvids</taxon>
        <taxon>Myrtales</taxon>
        <taxon>Myrtaceae</taxon>
        <taxon>Myrtoideae</taxon>
        <taxon>Eucalypteae</taxon>
        <taxon>Eucalyptus</taxon>
    </lineage>
</organism>
<gene>
    <name evidence="10" type="ORF">EUGRSUZ_D01946</name>
</gene>
<keyword evidence="3 7" id="KW-0560">Oxidoreductase</keyword>
<dbReference type="EMBL" id="KK198756">
    <property type="protein sequence ID" value="KCW77647.1"/>
    <property type="molecule type" value="Genomic_DNA"/>
</dbReference>
<dbReference type="SUPFAM" id="SSF51735">
    <property type="entry name" value="NAD(P)-binding Rossmann-fold domains"/>
    <property type="match status" value="1"/>
</dbReference>
<reference evidence="10" key="1">
    <citation type="submission" date="2013-07" db="EMBL/GenBank/DDBJ databases">
        <title>The genome of Eucalyptus grandis.</title>
        <authorList>
            <person name="Schmutz J."/>
            <person name="Hayes R."/>
            <person name="Myburg A."/>
            <person name="Tuskan G."/>
            <person name="Grattapaglia D."/>
            <person name="Rokhsar D.S."/>
        </authorList>
    </citation>
    <scope>NUCLEOTIDE SEQUENCE</scope>
    <source>
        <tissue evidence="10">Leaf extractions</tissue>
    </source>
</reference>
<dbReference type="GO" id="GO:0030267">
    <property type="term" value="F:glyoxylate reductase (NADPH) activity"/>
    <property type="evidence" value="ECO:0000318"/>
    <property type="project" value="GO_Central"/>
</dbReference>
<keyword evidence="5" id="KW-0601">Photorespiration</keyword>
<evidence type="ECO:0000256" key="7">
    <source>
        <dbReference type="RuleBase" id="RU003719"/>
    </source>
</evidence>
<feature type="domain" description="D-isomer specific 2-hydroxyacid dehydrogenase NAD-binding" evidence="9">
    <location>
        <begin position="125"/>
        <end position="298"/>
    </location>
</feature>
<evidence type="ECO:0000256" key="1">
    <source>
        <dbReference type="ARBA" id="ARBA00022594"/>
    </source>
</evidence>
<comment type="similarity">
    <text evidence="6">Belongs to the D-isomer specific 2-hydroxyacid dehydrogenase family. GyaR subfamily.</text>
</comment>
<dbReference type="Pfam" id="PF02826">
    <property type="entry name" value="2-Hacid_dh_C"/>
    <property type="match status" value="1"/>
</dbReference>
<keyword evidence="1" id="KW-0323">Glycolate pathway</keyword>
<dbReference type="InterPro" id="IPR050223">
    <property type="entry name" value="D-isomer_2-hydroxyacid_DH"/>
</dbReference>
<proteinExistence type="inferred from homology"/>
<dbReference type="CDD" id="cd12156">
    <property type="entry name" value="HPPR"/>
    <property type="match status" value="1"/>
</dbReference>
<dbReference type="PANTHER" id="PTHR10996:SF268">
    <property type="entry name" value="GLYOXYLATE_HYDROXYPYRUVATE REDUCTASE HPR3"/>
    <property type="match status" value="1"/>
</dbReference>
<evidence type="ECO:0000259" key="8">
    <source>
        <dbReference type="Pfam" id="PF00389"/>
    </source>
</evidence>
<evidence type="ECO:0000256" key="3">
    <source>
        <dbReference type="ARBA" id="ARBA00023002"/>
    </source>
</evidence>
<name>A0A059CGX6_EUCGR</name>
<protein>
    <recommendedName>
        <fullName evidence="11">D-isomer specific 2-hydroxyacid dehydrogenase NAD-binding domain-containing protein</fullName>
    </recommendedName>
</protein>
<dbReference type="InterPro" id="IPR006139">
    <property type="entry name" value="D-isomer_2_OHA_DH_cat_dom"/>
</dbReference>
<dbReference type="InParanoid" id="A0A059CGX6"/>
<evidence type="ECO:0000259" key="9">
    <source>
        <dbReference type="Pfam" id="PF02826"/>
    </source>
</evidence>
<evidence type="ECO:0000256" key="4">
    <source>
        <dbReference type="ARBA" id="ARBA00023027"/>
    </source>
</evidence>
<dbReference type="AlphaFoldDB" id="A0A059CGX6"/>
<evidence type="ECO:0000256" key="6">
    <source>
        <dbReference type="ARBA" id="ARBA00061400"/>
    </source>
</evidence>
<dbReference type="Pfam" id="PF00389">
    <property type="entry name" value="2-Hacid_dh"/>
    <property type="match status" value="1"/>
</dbReference>
<keyword evidence="2" id="KW-0521">NADP</keyword>
<dbReference type="STRING" id="71139.A0A059CGX6"/>
<dbReference type="Gene3D" id="3.40.50.720">
    <property type="entry name" value="NAD(P)-binding Rossmann-like Domain"/>
    <property type="match status" value="2"/>
</dbReference>
<dbReference type="GO" id="GO:0016618">
    <property type="term" value="F:hydroxypyruvate reductase [NAD(P)H] activity"/>
    <property type="evidence" value="ECO:0000318"/>
    <property type="project" value="GO_Central"/>
</dbReference>
<accession>A0A059CGX6</accession>
<feature type="domain" description="D-isomer specific 2-hydroxyacid dehydrogenase catalytic" evidence="8">
    <location>
        <begin position="57"/>
        <end position="329"/>
    </location>
</feature>
<evidence type="ECO:0000313" key="10">
    <source>
        <dbReference type="EMBL" id="KCW77647.1"/>
    </source>
</evidence>